<dbReference type="InterPro" id="IPR036291">
    <property type="entry name" value="NAD(P)-bd_dom_sf"/>
</dbReference>
<dbReference type="Gene3D" id="3.40.50.720">
    <property type="entry name" value="NAD(P)-binding Rossmann-like Domain"/>
    <property type="match status" value="2"/>
</dbReference>
<keyword evidence="9" id="KW-0520">NAD</keyword>
<dbReference type="Pfam" id="PF01262">
    <property type="entry name" value="AlaDh_PNT_C"/>
    <property type="match status" value="1"/>
</dbReference>
<dbReference type="Proteomes" id="UP001439008">
    <property type="component" value="Unassembled WGS sequence"/>
</dbReference>
<keyword evidence="15" id="KW-1185">Reference proteome</keyword>
<feature type="domain" description="Alanine dehydrogenase/pyridine nucleotide transhydrogenase NAD(H)-binding" evidence="13">
    <location>
        <begin position="1"/>
        <end position="124"/>
    </location>
</feature>
<keyword evidence="5 12" id="KW-0812">Transmembrane</keyword>
<evidence type="ECO:0000256" key="1">
    <source>
        <dbReference type="ARBA" id="ARBA00004429"/>
    </source>
</evidence>
<dbReference type="SUPFAM" id="SSF51735">
    <property type="entry name" value="NAD(P)-binding Rossmann-fold domains"/>
    <property type="match status" value="1"/>
</dbReference>
<evidence type="ECO:0000256" key="3">
    <source>
        <dbReference type="ARBA" id="ARBA00022475"/>
    </source>
</evidence>
<keyword evidence="8 12" id="KW-1133">Transmembrane helix</keyword>
<keyword evidence="4" id="KW-0997">Cell inner membrane</keyword>
<evidence type="ECO:0000256" key="8">
    <source>
        <dbReference type="ARBA" id="ARBA00022989"/>
    </source>
</evidence>
<reference evidence="14 15" key="1">
    <citation type="journal article" date="2024" name="BMC Biol.">
        <title>Comparative genomics of Ascetosporea gives new insight into the evolutionary basis for animal parasitism in Rhizaria.</title>
        <authorList>
            <person name="Hiltunen Thoren M."/>
            <person name="Onut-Brannstrom I."/>
            <person name="Alfjorden A."/>
            <person name="Peckova H."/>
            <person name="Swords F."/>
            <person name="Hooper C."/>
            <person name="Holzer A.S."/>
            <person name="Bass D."/>
            <person name="Burki F."/>
        </authorList>
    </citation>
    <scope>NUCLEOTIDE SEQUENCE [LARGE SCALE GENOMIC DNA]</scope>
    <source>
        <strain evidence="14">20-A016</strain>
    </source>
</reference>
<keyword evidence="3" id="KW-1003">Cell membrane</keyword>
<proteinExistence type="predicted"/>
<evidence type="ECO:0000256" key="10">
    <source>
        <dbReference type="ARBA" id="ARBA00023136"/>
    </source>
</evidence>
<dbReference type="EC" id="7.1.1.1" evidence="2"/>
<evidence type="ECO:0000313" key="14">
    <source>
        <dbReference type="EMBL" id="MES1922181.1"/>
    </source>
</evidence>
<evidence type="ECO:0000313" key="15">
    <source>
        <dbReference type="Proteomes" id="UP001439008"/>
    </source>
</evidence>
<accession>A0ABV2ARV0</accession>
<protein>
    <recommendedName>
        <fullName evidence="2">proton-translocating NAD(P)(+) transhydrogenase</fullName>
        <ecNumber evidence="2">7.1.1.1</ecNumber>
    </recommendedName>
</protein>
<name>A0ABV2ARV0_9EUKA</name>
<organism evidence="14 15">
    <name type="scientific">Bonamia ostreae</name>
    <dbReference type="NCBI Taxonomy" id="126728"/>
    <lineage>
        <taxon>Eukaryota</taxon>
        <taxon>Sar</taxon>
        <taxon>Rhizaria</taxon>
        <taxon>Endomyxa</taxon>
        <taxon>Ascetosporea</taxon>
        <taxon>Haplosporida</taxon>
        <taxon>Bonamia</taxon>
    </lineage>
</organism>
<comment type="subcellular location">
    <subcellularLocation>
        <location evidence="1">Cell inner membrane</location>
        <topology evidence="1">Multi-pass membrane protein</topology>
    </subcellularLocation>
</comment>
<feature type="transmembrane region" description="Helical" evidence="12">
    <location>
        <begin position="266"/>
        <end position="287"/>
    </location>
</feature>
<feature type="transmembrane region" description="Helical" evidence="12">
    <location>
        <begin position="293"/>
        <end position="311"/>
    </location>
</feature>
<keyword evidence="7" id="KW-1278">Translocase</keyword>
<dbReference type="InterPro" id="IPR024605">
    <property type="entry name" value="NADP_transhyd_a_C"/>
</dbReference>
<feature type="non-terminal residue" evidence="14">
    <location>
        <position position="315"/>
    </location>
</feature>
<evidence type="ECO:0000256" key="5">
    <source>
        <dbReference type="ARBA" id="ARBA00022692"/>
    </source>
</evidence>
<dbReference type="Pfam" id="PF12769">
    <property type="entry name" value="PNTB_4TM"/>
    <property type="match status" value="1"/>
</dbReference>
<dbReference type="EMBL" id="JBDODL010002352">
    <property type="protein sequence ID" value="MES1922181.1"/>
    <property type="molecule type" value="Genomic_DNA"/>
</dbReference>
<sequence>MGAIVRGFDTRAAAREQIESLGGKFLTVNIEESGEGAGGYGKSMSAAFLAAEHDLFRKQAKEVDVIISTALIPGKAAPKLILEDMVASMKPGSVIVDLAAEAGGNCELTQPGKTIRKHGVTIIGKTDFPSKMAGQSSTFYSNNIAGLFLHMTSGDAFAPDMADTITRGAAVLENGVLCWPAPPPKMPPPPKPAAKPKSLSAEKPDLFLATRSKALFSAGAMGALLLGGFAGSSLGGTLSTFALACYLGNQVVWGVTPALHTPLMSVTNAISGITAVGGLVLVGGGYLPGTLPQVFASAAVLLSAINIFGGFRVTE</sequence>
<dbReference type="SMART" id="SM01002">
    <property type="entry name" value="AlaDh_PNT_C"/>
    <property type="match status" value="1"/>
</dbReference>
<evidence type="ECO:0000256" key="6">
    <source>
        <dbReference type="ARBA" id="ARBA00022857"/>
    </source>
</evidence>
<keyword evidence="6" id="KW-0521">NADP</keyword>
<comment type="caution">
    <text evidence="14">The sequence shown here is derived from an EMBL/GenBank/DDBJ whole genome shotgun (WGS) entry which is preliminary data.</text>
</comment>
<feature type="transmembrane region" description="Helical" evidence="12">
    <location>
        <begin position="214"/>
        <end position="234"/>
    </location>
</feature>
<dbReference type="PANTHER" id="PTHR10160">
    <property type="entry name" value="NAD(P) TRANSHYDROGENASE"/>
    <property type="match status" value="1"/>
</dbReference>
<keyword evidence="10 12" id="KW-0472">Membrane</keyword>
<evidence type="ECO:0000256" key="12">
    <source>
        <dbReference type="SAM" id="Phobius"/>
    </source>
</evidence>
<evidence type="ECO:0000259" key="13">
    <source>
        <dbReference type="SMART" id="SM01002"/>
    </source>
</evidence>
<dbReference type="InterPro" id="IPR007698">
    <property type="entry name" value="AlaDH/PNT_NAD(H)-bd"/>
</dbReference>
<evidence type="ECO:0000256" key="7">
    <source>
        <dbReference type="ARBA" id="ARBA00022967"/>
    </source>
</evidence>
<dbReference type="PANTHER" id="PTHR10160:SF19">
    <property type="entry name" value="PROTON-TRANSLOCATING NAD(P)(+) TRANSHYDROGENASE"/>
    <property type="match status" value="1"/>
</dbReference>
<evidence type="ECO:0000256" key="2">
    <source>
        <dbReference type="ARBA" id="ARBA00012943"/>
    </source>
</evidence>
<gene>
    <name evidence="14" type="ORF">MHBO_003697</name>
</gene>
<evidence type="ECO:0000256" key="11">
    <source>
        <dbReference type="ARBA" id="ARBA00048202"/>
    </source>
</evidence>
<evidence type="ECO:0000256" key="9">
    <source>
        <dbReference type="ARBA" id="ARBA00023027"/>
    </source>
</evidence>
<evidence type="ECO:0000256" key="4">
    <source>
        <dbReference type="ARBA" id="ARBA00022519"/>
    </source>
</evidence>
<comment type="catalytic activity">
    <reaction evidence="11">
        <text>NAD(+) + NADPH + H(+)(in) = NADH + NADP(+) + H(+)(out)</text>
        <dbReference type="Rhea" id="RHEA:47992"/>
        <dbReference type="ChEBI" id="CHEBI:15378"/>
        <dbReference type="ChEBI" id="CHEBI:57540"/>
        <dbReference type="ChEBI" id="CHEBI:57783"/>
        <dbReference type="ChEBI" id="CHEBI:57945"/>
        <dbReference type="ChEBI" id="CHEBI:58349"/>
        <dbReference type="EC" id="7.1.1.1"/>
    </reaction>
</comment>